<evidence type="ECO:0000256" key="2">
    <source>
        <dbReference type="ARBA" id="ARBA00022679"/>
    </source>
</evidence>
<comment type="caution">
    <text evidence="5">The sequence shown here is derived from an EMBL/GenBank/DDBJ whole genome shotgun (WGS) entry which is preliminary data.</text>
</comment>
<dbReference type="Gene3D" id="3.40.50.2000">
    <property type="entry name" value="Glycogen Phosphorylase B"/>
    <property type="match status" value="2"/>
</dbReference>
<dbReference type="Proteomes" id="UP000216308">
    <property type="component" value="Unassembled WGS sequence"/>
</dbReference>
<feature type="region of interest" description="Disordered" evidence="3">
    <location>
        <begin position="165"/>
        <end position="189"/>
    </location>
</feature>
<keyword evidence="2" id="KW-0808">Transferase</keyword>
<sequence>MGDRGGGSEGEASDADEGADAPHVGIVVYGDLDVRSGGFLYDRRLADHLADRGWTVEVVSLPERSYRRSLLTNLAPGLVDRLDRVDVVVEDAYCGPSLFLANRRVGTPVVALVHYLRSAVVGKGVGGRVVRAIERDYLGTADAYVFNSRPTREAVADLCGVGGSGRIGDPERTEGTAGTSLPGVVAPPAGDRLGTAPALSGDRLTRDPFQVVAVGNVTPRKGIATLIRGLSRLDDGIDWRLRVVGDVDVAPEHVASLRALADRRGVAERVAFAGRVDDDALRGELRSAHLLAVPSRYEPFGIVYLEGMAFGLPAIASANGGASDFVGDHNGALVPPGDAEAVADAIGPLARDRDRLRRLSEAARETFRGHPTWKETCGRVERFLRGVVETGTVDGAAAAAETHEYHY</sequence>
<evidence type="ECO:0000259" key="4">
    <source>
        <dbReference type="Pfam" id="PF00534"/>
    </source>
</evidence>
<feature type="domain" description="Glycosyl transferase family 1" evidence="4">
    <location>
        <begin position="207"/>
        <end position="365"/>
    </location>
</feature>
<dbReference type="CDD" id="cd03801">
    <property type="entry name" value="GT4_PimA-like"/>
    <property type="match status" value="1"/>
</dbReference>
<evidence type="ECO:0000313" key="5">
    <source>
        <dbReference type="EMBL" id="OYR58014.1"/>
    </source>
</evidence>
<dbReference type="PANTHER" id="PTHR12526:SF510">
    <property type="entry name" value="D-INOSITOL 3-PHOSPHATE GLYCOSYLTRANSFERASE"/>
    <property type="match status" value="1"/>
</dbReference>
<keyword evidence="1" id="KW-0328">Glycosyltransferase</keyword>
<evidence type="ECO:0000256" key="1">
    <source>
        <dbReference type="ARBA" id="ARBA00022676"/>
    </source>
</evidence>
<gene>
    <name evidence="5" type="ORF">DJ70_04400</name>
</gene>
<dbReference type="RefSeq" id="WP_094530516.1">
    <property type="nucleotide sequence ID" value="NZ_NHPJ01000049.1"/>
</dbReference>
<dbReference type="GO" id="GO:0016757">
    <property type="term" value="F:glycosyltransferase activity"/>
    <property type="evidence" value="ECO:0007669"/>
    <property type="project" value="UniProtKB-KW"/>
</dbReference>
<dbReference type="EMBL" id="NHPJ01000049">
    <property type="protein sequence ID" value="OYR58014.1"/>
    <property type="molecule type" value="Genomic_DNA"/>
</dbReference>
<protein>
    <recommendedName>
        <fullName evidence="4">Glycosyl transferase family 1 domain-containing protein</fullName>
    </recommendedName>
</protein>
<dbReference type="OrthoDB" id="131038at2157"/>
<proteinExistence type="predicted"/>
<dbReference type="Pfam" id="PF00534">
    <property type="entry name" value="Glycos_transf_1"/>
    <property type="match status" value="1"/>
</dbReference>
<dbReference type="PANTHER" id="PTHR12526">
    <property type="entry name" value="GLYCOSYLTRANSFERASE"/>
    <property type="match status" value="1"/>
</dbReference>
<accession>A0A256INA1</accession>
<dbReference type="AlphaFoldDB" id="A0A256INA1"/>
<dbReference type="InterPro" id="IPR001296">
    <property type="entry name" value="Glyco_trans_1"/>
</dbReference>
<organism evidence="5 6">
    <name type="scientific">Halorubrum halodurans</name>
    <dbReference type="NCBI Taxonomy" id="1383851"/>
    <lineage>
        <taxon>Archaea</taxon>
        <taxon>Methanobacteriati</taxon>
        <taxon>Methanobacteriota</taxon>
        <taxon>Stenosarchaea group</taxon>
        <taxon>Halobacteria</taxon>
        <taxon>Halobacteriales</taxon>
        <taxon>Haloferacaceae</taxon>
        <taxon>Halorubrum</taxon>
    </lineage>
</organism>
<dbReference type="SUPFAM" id="SSF53756">
    <property type="entry name" value="UDP-Glycosyltransferase/glycogen phosphorylase"/>
    <property type="match status" value="1"/>
</dbReference>
<name>A0A256INA1_9EURY</name>
<reference evidence="5 6" key="1">
    <citation type="journal article" date="2014" name="Front. Microbiol.">
        <title>Population and genomic analysis of the genus Halorubrum.</title>
        <authorList>
            <person name="Fullmer M.S."/>
            <person name="Soucy S.M."/>
            <person name="Swithers K.S."/>
            <person name="Makkay A.M."/>
            <person name="Wheeler R."/>
            <person name="Ventosa A."/>
            <person name="Gogarten J.P."/>
            <person name="Papke R.T."/>
        </authorList>
    </citation>
    <scope>NUCLEOTIDE SEQUENCE [LARGE SCALE GENOMIC DNA]</scope>
    <source>
        <strain evidence="5 6">Cb34</strain>
    </source>
</reference>
<evidence type="ECO:0000313" key="6">
    <source>
        <dbReference type="Proteomes" id="UP000216308"/>
    </source>
</evidence>
<keyword evidence="6" id="KW-1185">Reference proteome</keyword>
<evidence type="ECO:0000256" key="3">
    <source>
        <dbReference type="SAM" id="MobiDB-lite"/>
    </source>
</evidence>